<proteinExistence type="predicted"/>
<sequence>MISIEPNWMFNEYEKTKKRVIEIEKFRKNKDNRIEKDQLISEDIAGSNNIDIGSFANDFAGLKICYINQKKDSKSWVYKMKSNLKELTKAVMDLTKQNKLLMYSIIIEHSL</sequence>
<dbReference type="EMBL" id="WTPW01000480">
    <property type="protein sequence ID" value="KAF0507608.1"/>
    <property type="molecule type" value="Genomic_DNA"/>
</dbReference>
<dbReference type="OrthoDB" id="2469005at2759"/>
<keyword evidence="2" id="KW-1185">Reference proteome</keyword>
<accession>A0A8H4AKM7</accession>
<reference evidence="1 2" key="1">
    <citation type="journal article" date="2019" name="Environ. Microbiol.">
        <title>At the nexus of three kingdoms: the genome of the mycorrhizal fungus Gigaspora margarita provides insights into plant, endobacterial and fungal interactions.</title>
        <authorList>
            <person name="Venice F."/>
            <person name="Ghignone S."/>
            <person name="Salvioli di Fossalunga A."/>
            <person name="Amselem J."/>
            <person name="Novero M."/>
            <person name="Xianan X."/>
            <person name="Sedzielewska Toro K."/>
            <person name="Morin E."/>
            <person name="Lipzen A."/>
            <person name="Grigoriev I.V."/>
            <person name="Henrissat B."/>
            <person name="Martin F.M."/>
            <person name="Bonfante P."/>
        </authorList>
    </citation>
    <scope>NUCLEOTIDE SEQUENCE [LARGE SCALE GENOMIC DNA]</scope>
    <source>
        <strain evidence="1 2">BEG34</strain>
    </source>
</reference>
<name>A0A8H4AKM7_GIGMA</name>
<protein>
    <submittedName>
        <fullName evidence="1">Uncharacterized protein</fullName>
    </submittedName>
</protein>
<comment type="caution">
    <text evidence="1">The sequence shown here is derived from an EMBL/GenBank/DDBJ whole genome shotgun (WGS) entry which is preliminary data.</text>
</comment>
<evidence type="ECO:0000313" key="2">
    <source>
        <dbReference type="Proteomes" id="UP000439903"/>
    </source>
</evidence>
<dbReference type="AlphaFoldDB" id="A0A8H4AKM7"/>
<dbReference type="Proteomes" id="UP000439903">
    <property type="component" value="Unassembled WGS sequence"/>
</dbReference>
<organism evidence="1 2">
    <name type="scientific">Gigaspora margarita</name>
    <dbReference type="NCBI Taxonomy" id="4874"/>
    <lineage>
        <taxon>Eukaryota</taxon>
        <taxon>Fungi</taxon>
        <taxon>Fungi incertae sedis</taxon>
        <taxon>Mucoromycota</taxon>
        <taxon>Glomeromycotina</taxon>
        <taxon>Glomeromycetes</taxon>
        <taxon>Diversisporales</taxon>
        <taxon>Gigasporaceae</taxon>
        <taxon>Gigaspora</taxon>
    </lineage>
</organism>
<evidence type="ECO:0000313" key="1">
    <source>
        <dbReference type="EMBL" id="KAF0507608.1"/>
    </source>
</evidence>
<gene>
    <name evidence="1" type="ORF">F8M41_018988</name>
</gene>